<protein>
    <recommendedName>
        <fullName evidence="3">Transmembrane protein</fullName>
    </recommendedName>
</protein>
<sequence>MISFYKSKLKDTWIFVLIFWLKVDMFIVSVQTKIQFYCINQNGELILIVKVLLCLLLMKMSIESITLTSSSNHWIEKQKVNIFFDNIGYRSIDKINLTIISFSTSSDTHSKNLMFNENMASLPYFLLSTFSFIYKFDILLTCNFFVSYNSL</sequence>
<keyword evidence="1" id="KW-0812">Transmembrane</keyword>
<accession>A0A0K2UK50</accession>
<evidence type="ECO:0000256" key="1">
    <source>
        <dbReference type="SAM" id="Phobius"/>
    </source>
</evidence>
<organism evidence="2">
    <name type="scientific">Lepeophtheirus salmonis</name>
    <name type="common">Salmon louse</name>
    <name type="synonym">Caligus salmonis</name>
    <dbReference type="NCBI Taxonomy" id="72036"/>
    <lineage>
        <taxon>Eukaryota</taxon>
        <taxon>Metazoa</taxon>
        <taxon>Ecdysozoa</taxon>
        <taxon>Arthropoda</taxon>
        <taxon>Crustacea</taxon>
        <taxon>Multicrustacea</taxon>
        <taxon>Hexanauplia</taxon>
        <taxon>Copepoda</taxon>
        <taxon>Siphonostomatoida</taxon>
        <taxon>Caligidae</taxon>
        <taxon>Lepeophtheirus</taxon>
    </lineage>
</organism>
<feature type="transmembrane region" description="Helical" evidence="1">
    <location>
        <begin position="12"/>
        <end position="30"/>
    </location>
</feature>
<evidence type="ECO:0000313" key="2">
    <source>
        <dbReference type="EMBL" id="CDW38061.1"/>
    </source>
</evidence>
<keyword evidence="1" id="KW-0472">Membrane</keyword>
<feature type="transmembrane region" description="Helical" evidence="1">
    <location>
        <begin position="124"/>
        <end position="146"/>
    </location>
</feature>
<evidence type="ECO:0008006" key="3">
    <source>
        <dbReference type="Google" id="ProtNLM"/>
    </source>
</evidence>
<feature type="transmembrane region" description="Helical" evidence="1">
    <location>
        <begin position="42"/>
        <end position="62"/>
    </location>
</feature>
<dbReference type="EMBL" id="HACA01020700">
    <property type="protein sequence ID" value="CDW38061.1"/>
    <property type="molecule type" value="Transcribed_RNA"/>
</dbReference>
<reference evidence="2" key="1">
    <citation type="submission" date="2014-05" db="EMBL/GenBank/DDBJ databases">
        <authorList>
            <person name="Chronopoulou M."/>
        </authorList>
    </citation>
    <scope>NUCLEOTIDE SEQUENCE</scope>
    <source>
        <tissue evidence="2">Whole organism</tissue>
    </source>
</reference>
<proteinExistence type="predicted"/>
<dbReference type="AlphaFoldDB" id="A0A0K2UK50"/>
<keyword evidence="1" id="KW-1133">Transmembrane helix</keyword>
<name>A0A0K2UK50_LEPSM</name>